<dbReference type="InterPro" id="IPR052900">
    <property type="entry name" value="Phospholipid_Metab_Enz"/>
</dbReference>
<dbReference type="GO" id="GO:0003993">
    <property type="term" value="F:acid phosphatase activity"/>
    <property type="evidence" value="ECO:0007669"/>
    <property type="project" value="UniProtKB-EC"/>
</dbReference>
<keyword evidence="4" id="KW-0378">Hydrolase</keyword>
<dbReference type="InterPro" id="IPR029052">
    <property type="entry name" value="Metallo-depent_PP-like"/>
</dbReference>
<gene>
    <name evidence="4" type="ORF">DDE83_002149</name>
</gene>
<sequence>MSTITTPPTSSPIKTRFLVISDTHSASPSQNVADNDAYFRPPFPRADVLLHCGDMTMIGYLEEYGKTLDMLEGFDADLKLVIAGNHDITLDAEYYDRKGQNMHRAEYHKDLPAKAREMWTGERAKKSGVTYLEEGTHTFQLNNGAVLRVYASPYQPEFCDWAFPYFRNEDRYNASHQCTPNSKPIAENPVPDFPHIDVMMTHGPPLGVLDEIVTEEHVGCEHLLRAARRCKPRLHCFGHIHEAWGAKKVRWNDSNELDVKPEQHIQTAEAIRFDSDKSKAERAVTVNISQGSDAAVEFGKETLMVNASIMDVRYKPWNGPWLVDLDLEPAKVYLTFRSAKPAKKGDPFADSVILWTRASPTMENDASNITVEGTVPYFSHETEKYIKASSSPICVDWRVHESRNMTGKPVSSGRAYTTSDIDYTIKVEAGGLLSFTSYYYQFQVCGTNTTSPIGRTKTAPAEEEDVSAISLGVFSCANFPTGYFNAYGNIARKNSVDYVVHLGDYIYEDEVGVPGEDERAMVPAKEIVTLYDYRTRFALYRTDEDLKMAHETYPFITVWDDHEIANNNYRDGSSTMNNTEQSFNEFGGISFDQRKMNAVRAYFEWMPLRQVDMDDNLRIWRSFKLGKLLDLVMLDTRSYDRSITPADQKMKQKRNDEYVYEISNDAGRTLMGSRQENWFFNQLSASQARGATWRVIGNQMIFSRINMTGEDAHRSVPVDVDAWDGYVASRNRTLQHLYSNNIENTVMLAGDSHQNWVSDLVWLDSVEYDPGTGAGAIGVEFAVTGTTSNGLEGGIADTQAISEAFVRDNAELQWQEGYYRGYTELHISSQMIEAMYWGCPTVATRNAFEISLGNFSVAAGGNRVDRPVGGGLVEAGALKKGQGEVRETNVTRDLGTGEWFLHAFDTMFLEWALEW</sequence>
<dbReference type="SUPFAM" id="SSF56300">
    <property type="entry name" value="Metallo-dependent phosphatases"/>
    <property type="match status" value="2"/>
</dbReference>
<feature type="domain" description="Phospholipase D N-terminal" evidence="3">
    <location>
        <begin position="345"/>
        <end position="458"/>
    </location>
</feature>
<dbReference type="Gene3D" id="3.60.21.10">
    <property type="match status" value="1"/>
</dbReference>
<dbReference type="CDD" id="cd07389">
    <property type="entry name" value="MPP_PhoD"/>
    <property type="match status" value="1"/>
</dbReference>
<organism evidence="4 5">
    <name type="scientific">Stemphylium lycopersici</name>
    <name type="common">Tomato gray leaf spot disease fungus</name>
    <name type="synonym">Thyrospora lycopersici</name>
    <dbReference type="NCBI Taxonomy" id="183478"/>
    <lineage>
        <taxon>Eukaryota</taxon>
        <taxon>Fungi</taxon>
        <taxon>Dikarya</taxon>
        <taxon>Ascomycota</taxon>
        <taxon>Pezizomycotina</taxon>
        <taxon>Dothideomycetes</taxon>
        <taxon>Pleosporomycetidae</taxon>
        <taxon>Pleosporales</taxon>
        <taxon>Pleosporineae</taxon>
        <taxon>Pleosporaceae</taxon>
        <taxon>Stemphylium</taxon>
    </lineage>
</organism>
<evidence type="ECO:0000259" key="1">
    <source>
        <dbReference type="Pfam" id="PF00149"/>
    </source>
</evidence>
<dbReference type="Proteomes" id="UP000249619">
    <property type="component" value="Unassembled WGS sequence"/>
</dbReference>
<dbReference type="Gene3D" id="3.60.21.70">
    <property type="entry name" value="PhoD-like phosphatase"/>
    <property type="match status" value="1"/>
</dbReference>
<dbReference type="InterPro" id="IPR032093">
    <property type="entry name" value="PhoD_N"/>
</dbReference>
<reference evidence="5" key="1">
    <citation type="submission" date="2018-05" db="EMBL/GenBank/DDBJ databases">
        <title>Draft genome sequence of Stemphylium lycopersici strain CIDEFI 213.</title>
        <authorList>
            <person name="Medina R."/>
            <person name="Franco M.E.E."/>
            <person name="Lucentini C.G."/>
            <person name="Saparrat M.C.N."/>
            <person name="Balatti P.A."/>
        </authorList>
    </citation>
    <scope>NUCLEOTIDE SEQUENCE [LARGE SCALE GENOMIC DNA]</scope>
    <source>
        <strain evidence="5">CIDEFI 213</strain>
    </source>
</reference>
<dbReference type="EC" id="3.1.3.41" evidence="4"/>
<keyword evidence="5" id="KW-1185">Reference proteome</keyword>
<dbReference type="Pfam" id="PF09423">
    <property type="entry name" value="PhoD"/>
    <property type="match status" value="1"/>
</dbReference>
<evidence type="ECO:0000259" key="2">
    <source>
        <dbReference type="Pfam" id="PF09423"/>
    </source>
</evidence>
<dbReference type="EMBL" id="QGDH01000022">
    <property type="protein sequence ID" value="RAR14381.1"/>
    <property type="molecule type" value="Genomic_DNA"/>
</dbReference>
<name>A0A364NBF1_STELY</name>
<accession>A0A364NBF1</accession>
<evidence type="ECO:0000313" key="5">
    <source>
        <dbReference type="Proteomes" id="UP000249619"/>
    </source>
</evidence>
<dbReference type="Gene3D" id="2.60.40.380">
    <property type="entry name" value="Purple acid phosphatase-like, N-terminal"/>
    <property type="match status" value="1"/>
</dbReference>
<dbReference type="PANTHER" id="PTHR43606:SF8">
    <property type="entry name" value="ALKALINE PHOSPHATASE"/>
    <property type="match status" value="1"/>
</dbReference>
<dbReference type="InterPro" id="IPR038607">
    <property type="entry name" value="PhoD-like_sf"/>
</dbReference>
<dbReference type="InterPro" id="IPR004843">
    <property type="entry name" value="Calcineurin-like_PHP"/>
</dbReference>
<feature type="domain" description="PhoD-like phosphatase metallophosphatase" evidence="2">
    <location>
        <begin position="471"/>
        <end position="834"/>
    </location>
</feature>
<feature type="domain" description="Calcineurin-like phosphoesterase" evidence="1">
    <location>
        <begin position="16"/>
        <end position="242"/>
    </location>
</feature>
<comment type="caution">
    <text evidence="4">The sequence shown here is derived from an EMBL/GenBank/DDBJ whole genome shotgun (WGS) entry which is preliminary data.</text>
</comment>
<dbReference type="PANTHER" id="PTHR43606">
    <property type="entry name" value="PHOSPHATASE, PUTATIVE (AFU_ORTHOLOGUE AFUA_6G08710)-RELATED"/>
    <property type="match status" value="1"/>
</dbReference>
<dbReference type="InterPro" id="IPR018946">
    <property type="entry name" value="PhoD-like_MPP"/>
</dbReference>
<evidence type="ECO:0000313" key="4">
    <source>
        <dbReference type="EMBL" id="RAR14381.1"/>
    </source>
</evidence>
<dbReference type="Pfam" id="PF00149">
    <property type="entry name" value="Metallophos"/>
    <property type="match status" value="1"/>
</dbReference>
<proteinExistence type="predicted"/>
<dbReference type="EC" id="3.1.3.2" evidence="4"/>
<dbReference type="Pfam" id="PF16655">
    <property type="entry name" value="PhoD_N"/>
    <property type="match status" value="1"/>
</dbReference>
<protein>
    <submittedName>
        <fullName evidence="4">Phosphodiesterase alkaline phosphatase d</fullName>
        <ecNumber evidence="4">3.1.3.2</ecNumber>
        <ecNumber evidence="4">3.1.3.41</ecNumber>
    </submittedName>
</protein>
<dbReference type="AlphaFoldDB" id="A0A364NBF1"/>
<evidence type="ECO:0000259" key="3">
    <source>
        <dbReference type="Pfam" id="PF16655"/>
    </source>
</evidence>
<dbReference type="CDD" id="cd07379">
    <property type="entry name" value="MPP_239FB"/>
    <property type="match status" value="1"/>
</dbReference>